<comment type="function">
    <text evidence="1">Component of the type II secretion system inner membrane complex required for the energy-dependent secretion of extracellular factors such as proteases and toxins from the periplasm.</text>
</comment>
<feature type="transmembrane region" description="Helical" evidence="12">
    <location>
        <begin position="213"/>
        <end position="231"/>
    </location>
</feature>
<reference evidence="14" key="1">
    <citation type="submission" date="2022-06" db="EMBL/GenBank/DDBJ databases">
        <title>Idiomarina rhizosphaerae M1R2S28.</title>
        <authorList>
            <person name="Sun J.-Q."/>
            <person name="Li L.-F."/>
        </authorList>
    </citation>
    <scope>NUCLEOTIDE SEQUENCE</scope>
    <source>
        <strain evidence="14">M1R2S28</strain>
    </source>
</reference>
<keyword evidence="11" id="KW-0175">Coiled coil</keyword>
<keyword evidence="4 10" id="KW-0813">Transport</keyword>
<comment type="subcellular location">
    <subcellularLocation>
        <location evidence="10">Cell inner membrane</location>
        <topology evidence="10">Multi-pass membrane protein</topology>
    </subcellularLocation>
    <subcellularLocation>
        <location evidence="2">Cell membrane</location>
        <topology evidence="2">Multi-pass membrane protein</topology>
    </subcellularLocation>
</comment>
<feature type="domain" description="Type II secretion system protein GspF" evidence="13">
    <location>
        <begin position="263"/>
        <end position="383"/>
    </location>
</feature>
<feature type="transmembrane region" description="Helical" evidence="12">
    <location>
        <begin position="164"/>
        <end position="188"/>
    </location>
</feature>
<evidence type="ECO:0000256" key="9">
    <source>
        <dbReference type="ARBA" id="ARBA00030750"/>
    </source>
</evidence>
<keyword evidence="5" id="KW-1003">Cell membrane</keyword>
<sequence>MKTLNYCWQWQADNTSGLVHADSLLQAKQLLSQHHIRCTKIKRLSKRQRKLNKPKLSLWYILLQQTASLLESGLPLSEALRHSICETKSRSLRWLIEDCIRSIEHGFSFSRALTYYESWLPKADINAIAWAEQNGQLADALQQLQELEKRQLQLKKKLTKALRYPVIVLIVAASVCFIMMGWVLPAFAQLFGEGELPWLTAVLLNSSAFLKEQAFVILSAILAATVILFAVKNKAPLFFQRTLAQLPVIGQLLQDIKLQQLFHRLAVALRAGIETRQAILSTESSLNWLPHKAALHQIHQQLESGNGWVDSFRSSTLNEPRTLSFLKVGEQNGKIDNAFAALANFRQQRFEQNCERLIALAEPLLMVVLGGIIGTLLVAMYLPLFSMGQQFQ</sequence>
<evidence type="ECO:0000256" key="2">
    <source>
        <dbReference type="ARBA" id="ARBA00004651"/>
    </source>
</evidence>
<evidence type="ECO:0000256" key="6">
    <source>
        <dbReference type="ARBA" id="ARBA00022692"/>
    </source>
</evidence>
<evidence type="ECO:0000256" key="11">
    <source>
        <dbReference type="SAM" id="Coils"/>
    </source>
</evidence>
<evidence type="ECO:0000256" key="10">
    <source>
        <dbReference type="RuleBase" id="RU003923"/>
    </source>
</evidence>
<keyword evidence="15" id="KW-1185">Reference proteome</keyword>
<evidence type="ECO:0000256" key="1">
    <source>
        <dbReference type="ARBA" id="ARBA00002684"/>
    </source>
</evidence>
<dbReference type="Proteomes" id="UP001139474">
    <property type="component" value="Unassembled WGS sequence"/>
</dbReference>
<keyword evidence="6 10" id="KW-0812">Transmembrane</keyword>
<dbReference type="PANTHER" id="PTHR30012:SF0">
    <property type="entry name" value="TYPE II SECRETION SYSTEM PROTEIN F-RELATED"/>
    <property type="match status" value="1"/>
</dbReference>
<evidence type="ECO:0000313" key="15">
    <source>
        <dbReference type="Proteomes" id="UP001139474"/>
    </source>
</evidence>
<dbReference type="RefSeq" id="WP_253617895.1">
    <property type="nucleotide sequence ID" value="NZ_JAMZDE010000003.1"/>
</dbReference>
<keyword evidence="8 12" id="KW-0472">Membrane</keyword>
<comment type="caution">
    <text evidence="14">The sequence shown here is derived from an EMBL/GenBank/DDBJ whole genome shotgun (WGS) entry which is preliminary data.</text>
</comment>
<feature type="transmembrane region" description="Helical" evidence="12">
    <location>
        <begin position="357"/>
        <end position="382"/>
    </location>
</feature>
<feature type="coiled-coil region" evidence="11">
    <location>
        <begin position="130"/>
        <end position="164"/>
    </location>
</feature>
<evidence type="ECO:0000256" key="7">
    <source>
        <dbReference type="ARBA" id="ARBA00022989"/>
    </source>
</evidence>
<evidence type="ECO:0000256" key="8">
    <source>
        <dbReference type="ARBA" id="ARBA00023136"/>
    </source>
</evidence>
<dbReference type="GO" id="GO:0005886">
    <property type="term" value="C:plasma membrane"/>
    <property type="evidence" value="ECO:0007669"/>
    <property type="project" value="UniProtKB-SubCell"/>
</dbReference>
<accession>A0A9X2FU52</accession>
<evidence type="ECO:0000256" key="12">
    <source>
        <dbReference type="SAM" id="Phobius"/>
    </source>
</evidence>
<evidence type="ECO:0000259" key="13">
    <source>
        <dbReference type="Pfam" id="PF00482"/>
    </source>
</evidence>
<dbReference type="EMBL" id="JAMZDE010000003">
    <property type="protein sequence ID" value="MCP1338642.1"/>
    <property type="molecule type" value="Genomic_DNA"/>
</dbReference>
<dbReference type="PANTHER" id="PTHR30012">
    <property type="entry name" value="GENERAL SECRETION PATHWAY PROTEIN"/>
    <property type="match status" value="1"/>
</dbReference>
<dbReference type="AlphaFoldDB" id="A0A9X2FU52"/>
<dbReference type="InterPro" id="IPR001992">
    <property type="entry name" value="T2SS_GspF/T4SS_PilC_CS"/>
</dbReference>
<dbReference type="InterPro" id="IPR042094">
    <property type="entry name" value="T2SS_GspF_sf"/>
</dbReference>
<dbReference type="InterPro" id="IPR018076">
    <property type="entry name" value="T2SS_GspF_dom"/>
</dbReference>
<evidence type="ECO:0000256" key="4">
    <source>
        <dbReference type="ARBA" id="ARBA00022448"/>
    </source>
</evidence>
<gene>
    <name evidence="14" type="ORF">NJR55_03460</name>
</gene>
<dbReference type="InterPro" id="IPR003004">
    <property type="entry name" value="GspF/PilC"/>
</dbReference>
<dbReference type="GO" id="GO:0009306">
    <property type="term" value="P:protein secretion"/>
    <property type="evidence" value="ECO:0007669"/>
    <property type="project" value="InterPro"/>
</dbReference>
<protein>
    <recommendedName>
        <fullName evidence="9">General secretion pathway protein F</fullName>
    </recommendedName>
</protein>
<dbReference type="Pfam" id="PF00482">
    <property type="entry name" value="T2SSF"/>
    <property type="match status" value="2"/>
</dbReference>
<proteinExistence type="inferred from homology"/>
<evidence type="ECO:0000256" key="3">
    <source>
        <dbReference type="ARBA" id="ARBA00005745"/>
    </source>
</evidence>
<name>A0A9X2FU52_9GAMM</name>
<dbReference type="Gene3D" id="1.20.81.30">
    <property type="entry name" value="Type II secretion system (T2SS), domain F"/>
    <property type="match status" value="2"/>
</dbReference>
<evidence type="ECO:0000256" key="5">
    <source>
        <dbReference type="ARBA" id="ARBA00022475"/>
    </source>
</evidence>
<keyword evidence="7 12" id="KW-1133">Transmembrane helix</keyword>
<evidence type="ECO:0000313" key="14">
    <source>
        <dbReference type="EMBL" id="MCP1338642.1"/>
    </source>
</evidence>
<dbReference type="PROSITE" id="PS00874">
    <property type="entry name" value="T2SP_F"/>
    <property type="match status" value="1"/>
</dbReference>
<organism evidence="14 15">
    <name type="scientific">Idiomarina rhizosphaerae</name>
    <dbReference type="NCBI Taxonomy" id="2961572"/>
    <lineage>
        <taxon>Bacteria</taxon>
        <taxon>Pseudomonadati</taxon>
        <taxon>Pseudomonadota</taxon>
        <taxon>Gammaproteobacteria</taxon>
        <taxon>Alteromonadales</taxon>
        <taxon>Idiomarinaceae</taxon>
        <taxon>Idiomarina</taxon>
    </lineage>
</organism>
<feature type="domain" description="Type II secretion system protein GspF" evidence="13">
    <location>
        <begin position="63"/>
        <end position="185"/>
    </location>
</feature>
<comment type="similarity">
    <text evidence="3 10">Belongs to the GSP F family.</text>
</comment>